<dbReference type="AlphaFoldDB" id="A5G2W6"/>
<dbReference type="NCBIfam" id="TIGR02406">
    <property type="entry name" value="ectoine_EctA"/>
    <property type="match status" value="1"/>
</dbReference>
<evidence type="ECO:0000256" key="7">
    <source>
        <dbReference type="ARBA" id="ARBA00048924"/>
    </source>
</evidence>
<dbReference type="EC" id="2.3.1.178" evidence="3 8"/>
<comment type="similarity">
    <text evidence="2 8">Belongs to the acetyltransferase family. EctA subfamily.</text>
</comment>
<evidence type="ECO:0000256" key="5">
    <source>
        <dbReference type="ARBA" id="ARBA00022679"/>
    </source>
</evidence>
<dbReference type="PANTHER" id="PTHR43072:SF23">
    <property type="entry name" value="UPF0039 PROTEIN C11D3.02C"/>
    <property type="match status" value="1"/>
</dbReference>
<dbReference type="InterPro" id="IPR000182">
    <property type="entry name" value="GNAT_dom"/>
</dbReference>
<comment type="function">
    <text evidence="8">Catalyzes the acetylation of L-2,4-diaminobutyrate (DABA) to gamma-N-acetyl-alpha,gamma-diaminobutyric acid (ADABA) with acetyl coenzyme A.</text>
</comment>
<comment type="catalytic activity">
    <reaction evidence="7 8">
        <text>L-2,4-diaminobutanoate + acetyl-CoA = (2S)-4-acetamido-2-aminobutanoate + CoA + H(+)</text>
        <dbReference type="Rhea" id="RHEA:16901"/>
        <dbReference type="ChEBI" id="CHEBI:15378"/>
        <dbReference type="ChEBI" id="CHEBI:57287"/>
        <dbReference type="ChEBI" id="CHEBI:57288"/>
        <dbReference type="ChEBI" id="CHEBI:58761"/>
        <dbReference type="ChEBI" id="CHEBI:58929"/>
        <dbReference type="EC" id="2.3.1.178"/>
    </reaction>
</comment>
<dbReference type="GO" id="GO:0033816">
    <property type="term" value="F:diaminobutyrate acetyltransferase activity"/>
    <property type="evidence" value="ECO:0007669"/>
    <property type="project" value="UniProtKB-EC"/>
</dbReference>
<feature type="domain" description="N-acetyltransferase" evidence="9">
    <location>
        <begin position="1"/>
        <end position="155"/>
    </location>
</feature>
<accession>A5G2W6</accession>
<dbReference type="SUPFAM" id="SSF55729">
    <property type="entry name" value="Acyl-CoA N-acyltransferases (Nat)"/>
    <property type="match status" value="1"/>
</dbReference>
<dbReference type="KEGG" id="acr:Acry_3008"/>
<evidence type="ECO:0000256" key="1">
    <source>
        <dbReference type="ARBA" id="ARBA00004978"/>
    </source>
</evidence>
<dbReference type="CDD" id="cd04301">
    <property type="entry name" value="NAT_SF"/>
    <property type="match status" value="1"/>
</dbReference>
<organism evidence="10 11">
    <name type="scientific">Acidiphilium cryptum (strain JF-5)</name>
    <dbReference type="NCBI Taxonomy" id="349163"/>
    <lineage>
        <taxon>Bacteria</taxon>
        <taxon>Pseudomonadati</taxon>
        <taxon>Pseudomonadota</taxon>
        <taxon>Alphaproteobacteria</taxon>
        <taxon>Acetobacterales</taxon>
        <taxon>Acidocellaceae</taxon>
        <taxon>Acidiphilium</taxon>
    </lineage>
</organism>
<dbReference type="InterPro" id="IPR016181">
    <property type="entry name" value="Acyl_CoA_acyltransferase"/>
</dbReference>
<keyword evidence="6 8" id="KW-0012">Acyltransferase</keyword>
<keyword evidence="11" id="KW-1185">Reference proteome</keyword>
<dbReference type="Gene3D" id="3.40.630.30">
    <property type="match status" value="1"/>
</dbReference>
<dbReference type="Proteomes" id="UP000000245">
    <property type="component" value="Chromosome"/>
</dbReference>
<dbReference type="Pfam" id="PF00583">
    <property type="entry name" value="Acetyltransf_1"/>
    <property type="match status" value="1"/>
</dbReference>
<evidence type="ECO:0000256" key="2">
    <source>
        <dbReference type="ARBA" id="ARBA00010712"/>
    </source>
</evidence>
<proteinExistence type="inferred from homology"/>
<dbReference type="PROSITE" id="PS51186">
    <property type="entry name" value="GNAT"/>
    <property type="match status" value="1"/>
</dbReference>
<dbReference type="GO" id="GO:0019491">
    <property type="term" value="P:ectoine biosynthetic process"/>
    <property type="evidence" value="ECO:0007669"/>
    <property type="project" value="UniProtKB-UniPathway"/>
</dbReference>
<reference evidence="10 11" key="1">
    <citation type="submission" date="2007-05" db="EMBL/GenBank/DDBJ databases">
        <title>Complete sequence of chromosome of Acidiphilium cryptum JF-5.</title>
        <authorList>
            <consortium name="US DOE Joint Genome Institute"/>
            <person name="Copeland A."/>
            <person name="Lucas S."/>
            <person name="Lapidus A."/>
            <person name="Barry K."/>
            <person name="Detter J.C."/>
            <person name="Glavina del Rio T."/>
            <person name="Hammon N."/>
            <person name="Israni S."/>
            <person name="Dalin E."/>
            <person name="Tice H."/>
            <person name="Pitluck S."/>
            <person name="Sims D."/>
            <person name="Brettin T."/>
            <person name="Bruce D."/>
            <person name="Han C."/>
            <person name="Schmutz J."/>
            <person name="Larimer F."/>
            <person name="Land M."/>
            <person name="Hauser L."/>
            <person name="Kyrpides N."/>
            <person name="Kim E."/>
            <person name="Magnuson T."/>
            <person name="Richardson P."/>
        </authorList>
    </citation>
    <scope>NUCLEOTIDE SEQUENCE [LARGE SCALE GENOMIC DNA]</scope>
    <source>
        <strain evidence="10 11">JF-5</strain>
    </source>
</reference>
<dbReference type="HOGENOM" id="CLU_111896_0_0_5"/>
<evidence type="ECO:0000313" key="10">
    <source>
        <dbReference type="EMBL" id="ABQ32198.1"/>
    </source>
</evidence>
<evidence type="ECO:0000313" key="11">
    <source>
        <dbReference type="Proteomes" id="UP000000245"/>
    </source>
</evidence>
<evidence type="ECO:0000256" key="8">
    <source>
        <dbReference type="RuleBase" id="RU365045"/>
    </source>
</evidence>
<dbReference type="STRING" id="349163.Acry_3008"/>
<evidence type="ECO:0000259" key="9">
    <source>
        <dbReference type="PROSITE" id="PS51186"/>
    </source>
</evidence>
<dbReference type="PANTHER" id="PTHR43072">
    <property type="entry name" value="N-ACETYLTRANSFERASE"/>
    <property type="match status" value="1"/>
</dbReference>
<evidence type="ECO:0000256" key="4">
    <source>
        <dbReference type="ARBA" id="ARBA00017935"/>
    </source>
</evidence>
<evidence type="ECO:0000256" key="3">
    <source>
        <dbReference type="ARBA" id="ARBA00012355"/>
    </source>
</evidence>
<dbReference type="eggNOG" id="COG1247">
    <property type="taxonomic scope" value="Bacteria"/>
</dbReference>
<evidence type="ECO:0000256" key="6">
    <source>
        <dbReference type="ARBA" id="ARBA00023315"/>
    </source>
</evidence>
<gene>
    <name evidence="8" type="primary">ectA</name>
    <name evidence="10" type="ordered locus">Acry_3008</name>
</gene>
<dbReference type="UniPathway" id="UPA00067">
    <property type="reaction ID" value="UER00122"/>
</dbReference>
<dbReference type="RefSeq" id="WP_012040477.1">
    <property type="nucleotide sequence ID" value="NC_009484.1"/>
</dbReference>
<name>A5G2W6_ACICJ</name>
<dbReference type="InterPro" id="IPR012772">
    <property type="entry name" value="Ectoine_EctA"/>
</dbReference>
<dbReference type="EMBL" id="CP000697">
    <property type="protein sequence ID" value="ABQ32198.1"/>
    <property type="molecule type" value="Genomic_DNA"/>
</dbReference>
<comment type="pathway">
    <text evidence="1 8">Amine and polyamine biosynthesis; ectoine biosynthesis; L-ectoine from L-aspartate 4-semialdehyde: step 2/3.</text>
</comment>
<sequence length="169" mass="18041">MALRRPTAADGPAVTALIADCPPLDANSAYCNLLQCTDFAETCVLAEREGAVVGWISGYRPPSDLSRIFVWQVAVSSAARGIGLGGQMLDALLDRPAIAGVRALTTTITEANTASWRLFESLARRRGGSFARAVRFDRAAHFAGLHDTEFEVTIGLPQPVAEPARKDIS</sequence>
<keyword evidence="5 8" id="KW-0808">Transferase</keyword>
<protein>
    <recommendedName>
        <fullName evidence="4 8">L-2,4-diaminobutyric acid acetyltransferase</fullName>
        <shortName evidence="8">DABA acetyltransferase</shortName>
        <ecNumber evidence="3 8">2.3.1.178</ecNumber>
    </recommendedName>
</protein>